<feature type="region of interest" description="Disordered" evidence="1">
    <location>
        <begin position="100"/>
        <end position="128"/>
    </location>
</feature>
<accession>A0ABP0NYK8</accession>
<reference evidence="2 3" key="1">
    <citation type="submission" date="2024-02" db="EMBL/GenBank/DDBJ databases">
        <authorList>
            <person name="Chen Y."/>
            <person name="Shah S."/>
            <person name="Dougan E. K."/>
            <person name="Thang M."/>
            <person name="Chan C."/>
        </authorList>
    </citation>
    <scope>NUCLEOTIDE SEQUENCE [LARGE SCALE GENOMIC DNA]</scope>
</reference>
<keyword evidence="3" id="KW-1185">Reference proteome</keyword>
<gene>
    <name evidence="2" type="ORF">SCF082_LOCUS34197</name>
</gene>
<sequence>MGSCGFVPFRRSEESSEEELGAFTLMEAGPEHEILIMGTPPDAAADLNISGEIGSRVLVAYLYRHLAYSICWCARNCFKDGVSEVDEEAFSAEIGEFFPRGPETENVPPQKVVAGATGSCNSGTGTGE</sequence>
<feature type="compositionally biased region" description="Polar residues" evidence="1">
    <location>
        <begin position="118"/>
        <end position="128"/>
    </location>
</feature>
<dbReference type="Proteomes" id="UP001642464">
    <property type="component" value="Unassembled WGS sequence"/>
</dbReference>
<proteinExistence type="predicted"/>
<evidence type="ECO:0000313" key="3">
    <source>
        <dbReference type="Proteomes" id="UP001642464"/>
    </source>
</evidence>
<name>A0ABP0NYK8_9DINO</name>
<organism evidence="2 3">
    <name type="scientific">Durusdinium trenchii</name>
    <dbReference type="NCBI Taxonomy" id="1381693"/>
    <lineage>
        <taxon>Eukaryota</taxon>
        <taxon>Sar</taxon>
        <taxon>Alveolata</taxon>
        <taxon>Dinophyceae</taxon>
        <taxon>Suessiales</taxon>
        <taxon>Symbiodiniaceae</taxon>
        <taxon>Durusdinium</taxon>
    </lineage>
</organism>
<evidence type="ECO:0000256" key="1">
    <source>
        <dbReference type="SAM" id="MobiDB-lite"/>
    </source>
</evidence>
<comment type="caution">
    <text evidence="2">The sequence shown here is derived from an EMBL/GenBank/DDBJ whole genome shotgun (WGS) entry which is preliminary data.</text>
</comment>
<evidence type="ECO:0000313" key="2">
    <source>
        <dbReference type="EMBL" id="CAK9067599.1"/>
    </source>
</evidence>
<dbReference type="EMBL" id="CAXAMM010031113">
    <property type="protein sequence ID" value="CAK9067599.1"/>
    <property type="molecule type" value="Genomic_DNA"/>
</dbReference>
<protein>
    <submittedName>
        <fullName evidence="2">Uncharacterized protein</fullName>
    </submittedName>
</protein>